<proteinExistence type="predicted"/>
<dbReference type="EMBL" id="FOLE01000003">
    <property type="protein sequence ID" value="SFC13042.1"/>
    <property type="molecule type" value="Genomic_DNA"/>
</dbReference>
<sequence length="32" mass="3518">MTQTARKAILAKTHKGTDVPQGHARISKQQTD</sequence>
<evidence type="ECO:0000256" key="1">
    <source>
        <dbReference type="SAM" id="MobiDB-lite"/>
    </source>
</evidence>
<evidence type="ECO:0000313" key="3">
    <source>
        <dbReference type="Proteomes" id="UP000199514"/>
    </source>
</evidence>
<organism evidence="2 3">
    <name type="scientific">Flexibacter flexilis DSM 6793</name>
    <dbReference type="NCBI Taxonomy" id="927664"/>
    <lineage>
        <taxon>Bacteria</taxon>
        <taxon>Pseudomonadati</taxon>
        <taxon>Bacteroidota</taxon>
        <taxon>Cytophagia</taxon>
        <taxon>Cytophagales</taxon>
        <taxon>Flexibacteraceae</taxon>
        <taxon>Flexibacter</taxon>
    </lineage>
</organism>
<keyword evidence="3" id="KW-1185">Reference proteome</keyword>
<accession>A0A1I1GP26</accession>
<reference evidence="2 3" key="1">
    <citation type="submission" date="2016-10" db="EMBL/GenBank/DDBJ databases">
        <authorList>
            <person name="de Groot N.N."/>
        </authorList>
    </citation>
    <scope>NUCLEOTIDE SEQUENCE [LARGE SCALE GENOMIC DNA]</scope>
    <source>
        <strain evidence="2 3">DSM 6793</strain>
    </source>
</reference>
<evidence type="ECO:0000313" key="2">
    <source>
        <dbReference type="EMBL" id="SFC13042.1"/>
    </source>
</evidence>
<gene>
    <name evidence="2" type="ORF">SAMN05421780_10328</name>
</gene>
<name>A0A1I1GP26_9BACT</name>
<dbReference type="AlphaFoldDB" id="A0A1I1GP26"/>
<dbReference type="Proteomes" id="UP000199514">
    <property type="component" value="Unassembled WGS sequence"/>
</dbReference>
<feature type="region of interest" description="Disordered" evidence="1">
    <location>
        <begin position="1"/>
        <end position="32"/>
    </location>
</feature>
<protein>
    <submittedName>
        <fullName evidence="2">Uncharacterized protein</fullName>
    </submittedName>
</protein>